<dbReference type="SUPFAM" id="SSF51197">
    <property type="entry name" value="Clavaminate synthase-like"/>
    <property type="match status" value="1"/>
</dbReference>
<keyword evidence="10" id="KW-1185">Reference proteome</keyword>
<evidence type="ECO:0000256" key="7">
    <source>
        <dbReference type="ARBA" id="ARBA00023004"/>
    </source>
</evidence>
<comment type="subcellular location">
    <subcellularLocation>
        <location evidence="2">Nucleus</location>
    </subcellularLocation>
</comment>
<dbReference type="Pfam" id="PF13532">
    <property type="entry name" value="2OG-FeII_Oxy_2"/>
    <property type="match status" value="1"/>
</dbReference>
<evidence type="ECO:0000256" key="6">
    <source>
        <dbReference type="ARBA" id="ARBA00023002"/>
    </source>
</evidence>
<comment type="similarity">
    <text evidence="3">Belongs to the alkB family.</text>
</comment>
<dbReference type="PROSITE" id="PS51471">
    <property type="entry name" value="FE2OG_OXY"/>
    <property type="match status" value="1"/>
</dbReference>
<evidence type="ECO:0000256" key="2">
    <source>
        <dbReference type="ARBA" id="ARBA00004123"/>
    </source>
</evidence>
<sequence length="220" mass="25408">MVLKLEEFKVEDAPKSVYYIPNFISTEDEEIITSKVYGAPKPKWTCLKNRRLQDYGGIPHRNGIIPEQIPLWLVTYMDRVSDLNVFQPSRANHCLVNEYLPGQGIMPHLDGPIFFPTVTTITCGSHTMLEFLREEEGERYFICKLLLEPRSLVILKDDMYKKYLHTIEERIVDTVDESCVNLNATGHKLGDILERGTRVSLTIRNVPKVLRLSLFNIKIK</sequence>
<organism evidence="10 11">
    <name type="scientific">Nicrophorus vespilloides</name>
    <name type="common">Boreal carrion beetle</name>
    <dbReference type="NCBI Taxonomy" id="110193"/>
    <lineage>
        <taxon>Eukaryota</taxon>
        <taxon>Metazoa</taxon>
        <taxon>Ecdysozoa</taxon>
        <taxon>Arthropoda</taxon>
        <taxon>Hexapoda</taxon>
        <taxon>Insecta</taxon>
        <taxon>Pterygota</taxon>
        <taxon>Neoptera</taxon>
        <taxon>Endopterygota</taxon>
        <taxon>Coleoptera</taxon>
        <taxon>Polyphaga</taxon>
        <taxon>Staphyliniformia</taxon>
        <taxon>Silphidae</taxon>
        <taxon>Nicrophorinae</taxon>
        <taxon>Nicrophorus</taxon>
    </lineage>
</organism>
<accession>A0ABM1MDE5</accession>
<gene>
    <name evidence="11" type="primary">LOC108559760</name>
</gene>
<keyword evidence="4" id="KW-0479">Metal-binding</keyword>
<dbReference type="GO" id="GO:0051213">
    <property type="term" value="F:dioxygenase activity"/>
    <property type="evidence" value="ECO:0007669"/>
    <property type="project" value="UniProtKB-KW"/>
</dbReference>
<keyword evidence="7" id="KW-0408">Iron</keyword>
<evidence type="ECO:0000256" key="1">
    <source>
        <dbReference type="ARBA" id="ARBA00001954"/>
    </source>
</evidence>
<protein>
    <submittedName>
        <fullName evidence="11">Alpha-ketoglutarate-dependent dioxygenase alkB homolog 6</fullName>
    </submittedName>
</protein>
<evidence type="ECO:0000256" key="3">
    <source>
        <dbReference type="ARBA" id="ARBA00007879"/>
    </source>
</evidence>
<name>A0ABM1MDE5_NICVS</name>
<keyword evidence="8" id="KW-0539">Nucleus</keyword>
<evidence type="ECO:0000313" key="11">
    <source>
        <dbReference type="RefSeq" id="XP_017772595.1"/>
    </source>
</evidence>
<dbReference type="InterPro" id="IPR005123">
    <property type="entry name" value="Oxoglu/Fe-dep_dioxygenase_dom"/>
</dbReference>
<dbReference type="InterPro" id="IPR032862">
    <property type="entry name" value="ALKBH6"/>
</dbReference>
<evidence type="ECO:0000313" key="10">
    <source>
        <dbReference type="Proteomes" id="UP000695000"/>
    </source>
</evidence>
<comment type="cofactor">
    <cofactor evidence="1">
        <name>Fe(2+)</name>
        <dbReference type="ChEBI" id="CHEBI:29033"/>
    </cofactor>
</comment>
<evidence type="ECO:0000256" key="5">
    <source>
        <dbReference type="ARBA" id="ARBA00022964"/>
    </source>
</evidence>
<dbReference type="GeneID" id="108559760"/>
<dbReference type="Proteomes" id="UP000695000">
    <property type="component" value="Unplaced"/>
</dbReference>
<reference evidence="11" key="1">
    <citation type="submission" date="2025-08" db="UniProtKB">
        <authorList>
            <consortium name="RefSeq"/>
        </authorList>
    </citation>
    <scope>IDENTIFICATION</scope>
    <source>
        <tissue evidence="11">Whole Larva</tissue>
    </source>
</reference>
<keyword evidence="6" id="KW-0560">Oxidoreductase</keyword>
<evidence type="ECO:0000256" key="8">
    <source>
        <dbReference type="ARBA" id="ARBA00023242"/>
    </source>
</evidence>
<dbReference type="PANTHER" id="PTHR46030">
    <property type="entry name" value="ALPHA-KETOGLUTARATE-DEPENDENT DIOXYGENASE ALKB HOMOLOG 6"/>
    <property type="match status" value="1"/>
</dbReference>
<proteinExistence type="inferred from homology"/>
<dbReference type="Gene3D" id="2.60.120.590">
    <property type="entry name" value="Alpha-ketoglutarate-dependent dioxygenase AlkB-like"/>
    <property type="match status" value="1"/>
</dbReference>
<dbReference type="InterPro" id="IPR037151">
    <property type="entry name" value="AlkB-like_sf"/>
</dbReference>
<evidence type="ECO:0000256" key="4">
    <source>
        <dbReference type="ARBA" id="ARBA00022723"/>
    </source>
</evidence>
<dbReference type="RefSeq" id="XP_017772595.1">
    <property type="nucleotide sequence ID" value="XM_017917106.1"/>
</dbReference>
<dbReference type="PANTHER" id="PTHR46030:SF1">
    <property type="entry name" value="ALPHA-KETOGLUTARATE-DEPENDENT DIOXYGENASE ALKB HOMOLOG 6"/>
    <property type="match status" value="1"/>
</dbReference>
<keyword evidence="5 11" id="KW-0223">Dioxygenase</keyword>
<dbReference type="InterPro" id="IPR027450">
    <property type="entry name" value="AlkB-like"/>
</dbReference>
<evidence type="ECO:0000259" key="9">
    <source>
        <dbReference type="PROSITE" id="PS51471"/>
    </source>
</evidence>
<feature type="domain" description="Fe2OG dioxygenase" evidence="9">
    <location>
        <begin position="90"/>
        <end position="207"/>
    </location>
</feature>